<dbReference type="InterPro" id="IPR011042">
    <property type="entry name" value="6-blade_b-propeller_TolB-like"/>
</dbReference>
<feature type="chain" id="PRO_5044915435" description="Tol-Pal system protein TolB" evidence="5">
    <location>
        <begin position="24"/>
        <end position="432"/>
    </location>
</feature>
<sequence precursor="true">MRQMLRAALAFIVMALAARTAMAANDLTIEITKGNDQAIPIAVVPFKGEGTSPGTDVAQVVADDLEHSGRFDPIDRKDLISLPGAGDTLNYSDWKMINANYVVVGKMTPEGNGYKISFELHDVLGQKRVLGQYVSASRDQLRAGAHFIADQIYKKITDVRGAFSTQIAYVSATGTDQNMQFTLNVSDYDGYNARQVLSSNEPILSPAWSPDGKKLAYVSFEGGRPAIYVQQLTSGKRIKLTSFKGINGAPAWSPDGRRLAMSLSKSGHPEIYVMNLADRSLTRLTNSSAINTEPSWSPDGQHILFTSDRSGGPQLYEYTLGSGQVSRKTFTGPYNAGGHYSPDGKNIFMVTRDDSGYHVAKQSLENGRVTVLTKTRWDEAPTIAPNGTMVEYATQRGTQGVLGLVSDDGKAEFVIPSTKGNVREPAWSPFTD</sequence>
<evidence type="ECO:0000256" key="1">
    <source>
        <dbReference type="ARBA" id="ARBA00004418"/>
    </source>
</evidence>
<evidence type="ECO:0000313" key="8">
    <source>
        <dbReference type="Proteomes" id="UP001269375"/>
    </source>
</evidence>
<accession>A0ABU1GVN1</accession>
<dbReference type="PANTHER" id="PTHR36842">
    <property type="entry name" value="PROTEIN TOLB HOMOLOG"/>
    <property type="match status" value="1"/>
</dbReference>
<evidence type="ECO:0000313" key="7">
    <source>
        <dbReference type="EMBL" id="MDR5896073.1"/>
    </source>
</evidence>
<dbReference type="Pfam" id="PF04052">
    <property type="entry name" value="TolB_N"/>
    <property type="match status" value="1"/>
</dbReference>
<keyword evidence="8" id="KW-1185">Reference proteome</keyword>
<comment type="similarity">
    <text evidence="2 5">Belongs to the TolB family.</text>
</comment>
<comment type="subunit">
    <text evidence="5">The Tol-Pal system is composed of five core proteins: the inner membrane proteins TolA, TolQ and TolR, the periplasmic protein TolB and the outer membrane protein Pal. They form a network linking the inner and outer membranes and the peptidoglycan layer.</text>
</comment>
<dbReference type="InterPro" id="IPR007195">
    <property type="entry name" value="TolB_N"/>
</dbReference>
<feature type="signal peptide" evidence="5">
    <location>
        <begin position="1"/>
        <end position="23"/>
    </location>
</feature>
<dbReference type="PANTHER" id="PTHR36842:SF1">
    <property type="entry name" value="PROTEIN TOLB"/>
    <property type="match status" value="1"/>
</dbReference>
<dbReference type="HAMAP" id="MF_00671">
    <property type="entry name" value="TolB"/>
    <property type="match status" value="1"/>
</dbReference>
<dbReference type="Gene3D" id="3.40.50.10070">
    <property type="entry name" value="TolB, N-terminal domain"/>
    <property type="match status" value="1"/>
</dbReference>
<keyword evidence="5" id="KW-0131">Cell cycle</keyword>
<proteinExistence type="inferred from homology"/>
<dbReference type="Proteomes" id="UP001269375">
    <property type="component" value="Unassembled WGS sequence"/>
</dbReference>
<organism evidence="7 8">
    <name type="scientific">Larsenimonas suaedae</name>
    <dbReference type="NCBI Taxonomy" id="1851019"/>
    <lineage>
        <taxon>Bacteria</taxon>
        <taxon>Pseudomonadati</taxon>
        <taxon>Pseudomonadota</taxon>
        <taxon>Gammaproteobacteria</taxon>
        <taxon>Oceanospirillales</taxon>
        <taxon>Halomonadaceae</taxon>
        <taxon>Larsenimonas</taxon>
    </lineage>
</organism>
<feature type="domain" description="TolB N-terminal" evidence="6">
    <location>
        <begin position="27"/>
        <end position="128"/>
    </location>
</feature>
<keyword evidence="5" id="KW-0132">Cell division</keyword>
<dbReference type="SUPFAM" id="SSF52964">
    <property type="entry name" value="TolB, N-terminal domain"/>
    <property type="match status" value="1"/>
</dbReference>
<dbReference type="InterPro" id="IPR011659">
    <property type="entry name" value="WD40"/>
</dbReference>
<keyword evidence="4 5" id="KW-0574">Periplasm</keyword>
<comment type="subcellular location">
    <subcellularLocation>
        <location evidence="1 5">Periplasm</location>
    </subcellularLocation>
</comment>
<dbReference type="NCBIfam" id="TIGR02800">
    <property type="entry name" value="propeller_TolB"/>
    <property type="match status" value="1"/>
</dbReference>
<comment type="function">
    <text evidence="5">Part of the Tol-Pal system, which plays a role in outer membrane invagination during cell division and is important for maintaining outer membrane integrity.</text>
</comment>
<gene>
    <name evidence="5 7" type="primary">tolB</name>
    <name evidence="7" type="ORF">QC825_08325</name>
</gene>
<reference evidence="7 8" key="1">
    <citation type="submission" date="2023-04" db="EMBL/GenBank/DDBJ databases">
        <title>A long-awaited taxogenomic arrangement of the family Halomonadaceae.</title>
        <authorList>
            <person name="De La Haba R."/>
            <person name="Chuvochina M."/>
            <person name="Wittouck S."/>
            <person name="Arahal D.R."/>
            <person name="Sanchez-Porro C."/>
            <person name="Hugenholtz P."/>
            <person name="Ventosa A."/>
        </authorList>
    </citation>
    <scope>NUCLEOTIDE SEQUENCE [LARGE SCALE GENOMIC DNA]</scope>
    <source>
        <strain evidence="7 8">DSM 22428</strain>
    </source>
</reference>
<dbReference type="Pfam" id="PF07676">
    <property type="entry name" value="PD40"/>
    <property type="match status" value="3"/>
</dbReference>
<name>A0ABU1GVN1_9GAMM</name>
<comment type="caution">
    <text evidence="7">The sequence shown here is derived from an EMBL/GenBank/DDBJ whole genome shotgun (WGS) entry which is preliminary data.</text>
</comment>
<evidence type="ECO:0000256" key="3">
    <source>
        <dbReference type="ARBA" id="ARBA00022729"/>
    </source>
</evidence>
<dbReference type="EMBL" id="JARWAO010000003">
    <property type="protein sequence ID" value="MDR5896073.1"/>
    <property type="molecule type" value="Genomic_DNA"/>
</dbReference>
<dbReference type="SUPFAM" id="SSF69304">
    <property type="entry name" value="Tricorn protease N-terminal domain"/>
    <property type="match status" value="1"/>
</dbReference>
<dbReference type="Gene3D" id="2.120.10.30">
    <property type="entry name" value="TolB, C-terminal domain"/>
    <property type="match status" value="1"/>
</dbReference>
<keyword evidence="3 5" id="KW-0732">Signal</keyword>
<evidence type="ECO:0000256" key="2">
    <source>
        <dbReference type="ARBA" id="ARBA00009820"/>
    </source>
</evidence>
<protein>
    <recommendedName>
        <fullName evidence="5">Tol-Pal system protein TolB</fullName>
    </recommendedName>
</protein>
<evidence type="ECO:0000256" key="4">
    <source>
        <dbReference type="ARBA" id="ARBA00022764"/>
    </source>
</evidence>
<dbReference type="InterPro" id="IPR014167">
    <property type="entry name" value="Tol-Pal_TolB"/>
</dbReference>
<evidence type="ECO:0000259" key="6">
    <source>
        <dbReference type="Pfam" id="PF04052"/>
    </source>
</evidence>
<evidence type="ECO:0000256" key="5">
    <source>
        <dbReference type="HAMAP-Rule" id="MF_00671"/>
    </source>
</evidence>